<dbReference type="GO" id="GO:0046872">
    <property type="term" value="F:metal ion binding"/>
    <property type="evidence" value="ECO:0007669"/>
    <property type="project" value="UniProtKB-KW"/>
</dbReference>
<dbReference type="PANTHER" id="PTHR33337">
    <property type="entry name" value="GFA DOMAIN-CONTAINING PROTEIN"/>
    <property type="match status" value="1"/>
</dbReference>
<sequence length="136" mass="15631">MNGQCLCGKIKFEVEILNHEVHACHCSMCRRQTSGILMSIDIKPESLKIHDDSFLSIFDSSEWGERGFCKACGTSLFWRLKNNEYANVNVFALDTPRHDFQLVTEIYIDHKPAFYAFSNFTQQLTEADIVALMKTE</sequence>
<dbReference type="AlphaFoldDB" id="A0A0N9VYD1"/>
<feature type="domain" description="CENP-V/GFA" evidence="5">
    <location>
        <begin position="1"/>
        <end position="99"/>
    </location>
</feature>
<evidence type="ECO:0000256" key="4">
    <source>
        <dbReference type="ARBA" id="ARBA00023239"/>
    </source>
</evidence>
<dbReference type="InterPro" id="IPR011057">
    <property type="entry name" value="Mss4-like_sf"/>
</dbReference>
<evidence type="ECO:0000259" key="5">
    <source>
        <dbReference type="PROSITE" id="PS51891"/>
    </source>
</evidence>
<dbReference type="STRING" id="1324350.AOY20_13380"/>
<dbReference type="KEGG" id="aei:AOY20_13380"/>
<keyword evidence="7" id="KW-1185">Reference proteome</keyword>
<reference evidence="6 7" key="1">
    <citation type="journal article" date="2015" name="Int. J. Syst. Evol. Microbiol.">
        <title>Acinetobacter equi sp. nov. isolated from horse faeces.</title>
        <authorList>
            <person name="Poppel M.T."/>
            <person name="Skiebe E."/>
            <person name="Laue M."/>
            <person name="Bergmann H."/>
            <person name="Ebersberger I."/>
            <person name="Garn T."/>
            <person name="Fruth A."/>
            <person name="Baumgardt S."/>
            <person name="Busse H.J."/>
            <person name="Wilharm G."/>
        </authorList>
    </citation>
    <scope>NUCLEOTIDE SEQUENCE [LARGE SCALE GENOMIC DNA]</scope>
    <source>
        <strain evidence="6 7">114</strain>
    </source>
</reference>
<evidence type="ECO:0000313" key="6">
    <source>
        <dbReference type="EMBL" id="ALH96452.1"/>
    </source>
</evidence>
<accession>A0A0N9VYD1</accession>
<gene>
    <name evidence="6" type="ORF">AOY20_13380</name>
</gene>
<evidence type="ECO:0000256" key="2">
    <source>
        <dbReference type="ARBA" id="ARBA00022723"/>
    </source>
</evidence>
<dbReference type="Proteomes" id="UP000064939">
    <property type="component" value="Chromosome"/>
</dbReference>
<dbReference type="EMBL" id="CP012808">
    <property type="protein sequence ID" value="ALH96452.1"/>
    <property type="molecule type" value="Genomic_DNA"/>
</dbReference>
<evidence type="ECO:0000256" key="1">
    <source>
        <dbReference type="ARBA" id="ARBA00005495"/>
    </source>
</evidence>
<keyword evidence="2" id="KW-0479">Metal-binding</keyword>
<dbReference type="RefSeq" id="WP_054582331.1">
    <property type="nucleotide sequence ID" value="NZ_CP012808.1"/>
</dbReference>
<dbReference type="Pfam" id="PF04828">
    <property type="entry name" value="GFA"/>
    <property type="match status" value="1"/>
</dbReference>
<dbReference type="InterPro" id="IPR006913">
    <property type="entry name" value="CENP-V/GFA"/>
</dbReference>
<proteinExistence type="inferred from homology"/>
<dbReference type="OrthoDB" id="4188830at2"/>
<keyword evidence="3" id="KW-0862">Zinc</keyword>
<dbReference type="SUPFAM" id="SSF51316">
    <property type="entry name" value="Mss4-like"/>
    <property type="match status" value="1"/>
</dbReference>
<protein>
    <submittedName>
        <fullName evidence="6">S-(Hydroxymethyl)glutathione synthase</fullName>
    </submittedName>
</protein>
<keyword evidence="4" id="KW-0456">Lyase</keyword>
<organism evidence="6 7">
    <name type="scientific">Acinetobacter equi</name>
    <dbReference type="NCBI Taxonomy" id="1324350"/>
    <lineage>
        <taxon>Bacteria</taxon>
        <taxon>Pseudomonadati</taxon>
        <taxon>Pseudomonadota</taxon>
        <taxon>Gammaproteobacteria</taxon>
        <taxon>Moraxellales</taxon>
        <taxon>Moraxellaceae</taxon>
        <taxon>Acinetobacter</taxon>
    </lineage>
</organism>
<dbReference type="Gene3D" id="3.90.1590.10">
    <property type="entry name" value="glutathione-dependent formaldehyde- activating enzyme (gfa)"/>
    <property type="match status" value="1"/>
</dbReference>
<dbReference type="GO" id="GO:0016846">
    <property type="term" value="F:carbon-sulfur lyase activity"/>
    <property type="evidence" value="ECO:0007669"/>
    <property type="project" value="InterPro"/>
</dbReference>
<dbReference type="PANTHER" id="PTHR33337:SF40">
    <property type="entry name" value="CENP-V_GFA DOMAIN-CONTAINING PROTEIN-RELATED"/>
    <property type="match status" value="1"/>
</dbReference>
<name>A0A0N9VYD1_9GAMM</name>
<comment type="similarity">
    <text evidence="1">Belongs to the Gfa family.</text>
</comment>
<evidence type="ECO:0000313" key="7">
    <source>
        <dbReference type="Proteomes" id="UP000064939"/>
    </source>
</evidence>
<dbReference type="PROSITE" id="PS51891">
    <property type="entry name" value="CENP_V_GFA"/>
    <property type="match status" value="1"/>
</dbReference>
<evidence type="ECO:0000256" key="3">
    <source>
        <dbReference type="ARBA" id="ARBA00022833"/>
    </source>
</evidence>